<dbReference type="EMBL" id="KZ293657">
    <property type="protein sequence ID" value="PBK92979.1"/>
    <property type="molecule type" value="Genomic_DNA"/>
</dbReference>
<name>A0A2H3DCL3_ARMGA</name>
<evidence type="ECO:0000313" key="2">
    <source>
        <dbReference type="EMBL" id="PBK92979.1"/>
    </source>
</evidence>
<keyword evidence="1" id="KW-0812">Transmembrane</keyword>
<protein>
    <submittedName>
        <fullName evidence="2">Uncharacterized protein</fullName>
    </submittedName>
</protein>
<keyword evidence="1" id="KW-1133">Transmembrane helix</keyword>
<dbReference type="Proteomes" id="UP000217790">
    <property type="component" value="Unassembled WGS sequence"/>
</dbReference>
<feature type="transmembrane region" description="Helical" evidence="1">
    <location>
        <begin position="96"/>
        <end position="116"/>
    </location>
</feature>
<evidence type="ECO:0000256" key="1">
    <source>
        <dbReference type="SAM" id="Phobius"/>
    </source>
</evidence>
<accession>A0A2H3DCL3</accession>
<dbReference type="InParanoid" id="A0A2H3DCL3"/>
<reference evidence="3" key="1">
    <citation type="journal article" date="2017" name="Nat. Ecol. Evol.">
        <title>Genome expansion and lineage-specific genetic innovations in the forest pathogenic fungi Armillaria.</title>
        <authorList>
            <person name="Sipos G."/>
            <person name="Prasanna A.N."/>
            <person name="Walter M.C."/>
            <person name="O'Connor E."/>
            <person name="Balint B."/>
            <person name="Krizsan K."/>
            <person name="Kiss B."/>
            <person name="Hess J."/>
            <person name="Varga T."/>
            <person name="Slot J."/>
            <person name="Riley R."/>
            <person name="Boka B."/>
            <person name="Rigling D."/>
            <person name="Barry K."/>
            <person name="Lee J."/>
            <person name="Mihaltcheva S."/>
            <person name="LaButti K."/>
            <person name="Lipzen A."/>
            <person name="Waldron R."/>
            <person name="Moloney N.M."/>
            <person name="Sperisen C."/>
            <person name="Kredics L."/>
            <person name="Vagvoelgyi C."/>
            <person name="Patrignani A."/>
            <person name="Fitzpatrick D."/>
            <person name="Nagy I."/>
            <person name="Doyle S."/>
            <person name="Anderson J.B."/>
            <person name="Grigoriev I.V."/>
            <person name="Gueldener U."/>
            <person name="Muensterkoetter M."/>
            <person name="Nagy L.G."/>
        </authorList>
    </citation>
    <scope>NUCLEOTIDE SEQUENCE [LARGE SCALE GENOMIC DNA]</scope>
    <source>
        <strain evidence="3">Ar21-2</strain>
    </source>
</reference>
<organism evidence="2 3">
    <name type="scientific">Armillaria gallica</name>
    <name type="common">Bulbous honey fungus</name>
    <name type="synonym">Armillaria bulbosa</name>
    <dbReference type="NCBI Taxonomy" id="47427"/>
    <lineage>
        <taxon>Eukaryota</taxon>
        <taxon>Fungi</taxon>
        <taxon>Dikarya</taxon>
        <taxon>Basidiomycota</taxon>
        <taxon>Agaricomycotina</taxon>
        <taxon>Agaricomycetes</taxon>
        <taxon>Agaricomycetidae</taxon>
        <taxon>Agaricales</taxon>
        <taxon>Marasmiineae</taxon>
        <taxon>Physalacriaceae</taxon>
        <taxon>Armillaria</taxon>
    </lineage>
</organism>
<keyword evidence="3" id="KW-1185">Reference proteome</keyword>
<evidence type="ECO:0000313" key="3">
    <source>
        <dbReference type="Proteomes" id="UP000217790"/>
    </source>
</evidence>
<keyword evidence="1" id="KW-0472">Membrane</keyword>
<proteinExistence type="predicted"/>
<sequence length="204" mass="23437">MFIECSLSGEADIILGSMRTGTEILFLAGAVHSPDQSSIISTVSRPRFQRSRGPEERLRVLSSCGLILGFFFPSRMPSLHLLLLLGCRSQQRERRFLFGFFLVYKFLCTGFFQHFFITERCPCSRLLRLQRQFLRSWDVVAFVNANCPVAQRSFRRRHIKGPFDDGEITSVRFQNETYSVIAGKKPVRQEDDTAVNEFTAQVPK</sequence>
<gene>
    <name evidence="2" type="ORF">ARMGADRAFT_143795</name>
</gene>
<dbReference type="AlphaFoldDB" id="A0A2H3DCL3"/>